<dbReference type="EMBL" id="ACXX02000001">
    <property type="protein sequence ID" value="EGD49622.1"/>
    <property type="molecule type" value="Genomic_DNA"/>
</dbReference>
<evidence type="ECO:0000259" key="4">
    <source>
        <dbReference type="Pfam" id="PF00456"/>
    </source>
</evidence>
<dbReference type="AlphaFoldDB" id="F1T824"/>
<evidence type="ECO:0000256" key="1">
    <source>
        <dbReference type="ARBA" id="ARBA00001964"/>
    </source>
</evidence>
<dbReference type="InterPro" id="IPR005474">
    <property type="entry name" value="Transketolase_N"/>
</dbReference>
<dbReference type="RefSeq" id="WP_004616481.1">
    <property type="nucleotide sequence ID" value="NZ_ACXX02000001.1"/>
</dbReference>
<keyword evidence="6" id="KW-1185">Reference proteome</keyword>
<protein>
    <submittedName>
        <fullName evidence="5">Transketolase domain-containing protein</fullName>
    </submittedName>
</protein>
<gene>
    <name evidence="5" type="ORF">Cpap_4063</name>
</gene>
<comment type="cofactor">
    <cofactor evidence="1">
        <name>thiamine diphosphate</name>
        <dbReference type="ChEBI" id="CHEBI:58937"/>
    </cofactor>
</comment>
<dbReference type="CDD" id="cd02012">
    <property type="entry name" value="TPP_TK"/>
    <property type="match status" value="1"/>
</dbReference>
<dbReference type="PANTHER" id="PTHR47514">
    <property type="entry name" value="TRANSKETOLASE N-TERMINAL SECTION-RELATED"/>
    <property type="match status" value="1"/>
</dbReference>
<reference evidence="5" key="2">
    <citation type="submission" date="2011-01" db="EMBL/GenBank/DDBJ databases">
        <title>The Non-contiguous Finished genome of Clostridium papyrosolvens.</title>
        <authorList>
            <person name="Lucas S."/>
            <person name="Copeland A."/>
            <person name="Lapidus A."/>
            <person name="Cheng J.-F."/>
            <person name="Goodwin L."/>
            <person name="Pitluck S."/>
            <person name="Misra M."/>
            <person name="Chertkov O."/>
            <person name="Detter J.C."/>
            <person name="Han C."/>
            <person name="Tapia R."/>
            <person name="Land M."/>
            <person name="Hauser L."/>
            <person name="Kyrpides N."/>
            <person name="Ivanova N."/>
            <person name="Pagani I."/>
            <person name="Mouttaki H."/>
            <person name="He Z."/>
            <person name="Zhou J."/>
            <person name="Hemme C.L."/>
            <person name="Woyke T."/>
        </authorList>
    </citation>
    <scope>NUCLEOTIDE SEQUENCE [LARGE SCALE GENOMIC DNA]</scope>
    <source>
        <strain evidence="5">DSM 2782</strain>
    </source>
</reference>
<proteinExistence type="inferred from homology"/>
<dbReference type="STRING" id="588581.Cpap_4063"/>
<comment type="caution">
    <text evidence="5">The sequence shown here is derived from an EMBL/GenBank/DDBJ whole genome shotgun (WGS) entry which is preliminary data.</text>
</comment>
<dbReference type="InterPro" id="IPR029061">
    <property type="entry name" value="THDP-binding"/>
</dbReference>
<keyword evidence="3" id="KW-0786">Thiamine pyrophosphate</keyword>
<dbReference type="Pfam" id="PF00456">
    <property type="entry name" value="Transketolase_N"/>
    <property type="match status" value="1"/>
</dbReference>
<reference evidence="5" key="1">
    <citation type="submission" date="2009-07" db="EMBL/GenBank/DDBJ databases">
        <authorList>
            <consortium name="US DOE Joint Genome Institute (JGI-PGF)"/>
            <person name="Lucas S."/>
            <person name="Copeland A."/>
            <person name="Lapidus A."/>
            <person name="Glavina del Rio T."/>
            <person name="Tice H."/>
            <person name="Bruce D."/>
            <person name="Goodwin L."/>
            <person name="Pitluck S."/>
            <person name="Larimer F."/>
            <person name="Land M.L."/>
            <person name="Mouttaki H."/>
            <person name="He Z."/>
            <person name="Zhou J."/>
            <person name="Hemme C.L."/>
        </authorList>
    </citation>
    <scope>NUCLEOTIDE SEQUENCE</scope>
    <source>
        <strain evidence="5">DSM 2782</strain>
    </source>
</reference>
<feature type="domain" description="Transketolase N-terminal" evidence="4">
    <location>
        <begin position="14"/>
        <end position="265"/>
    </location>
</feature>
<dbReference type="OrthoDB" id="8732661at2"/>
<organism evidence="5 6">
    <name type="scientific">Ruminiclostridium papyrosolvens DSM 2782</name>
    <dbReference type="NCBI Taxonomy" id="588581"/>
    <lineage>
        <taxon>Bacteria</taxon>
        <taxon>Bacillati</taxon>
        <taxon>Bacillota</taxon>
        <taxon>Clostridia</taxon>
        <taxon>Eubacteriales</taxon>
        <taxon>Oscillospiraceae</taxon>
        <taxon>Ruminiclostridium</taxon>
    </lineage>
</organism>
<dbReference type="eggNOG" id="COG3959">
    <property type="taxonomic scope" value="Bacteria"/>
</dbReference>
<dbReference type="SUPFAM" id="SSF52518">
    <property type="entry name" value="Thiamin diphosphate-binding fold (THDP-binding)"/>
    <property type="match status" value="1"/>
</dbReference>
<dbReference type="Gene3D" id="3.40.50.970">
    <property type="match status" value="1"/>
</dbReference>
<accession>F1T824</accession>
<evidence type="ECO:0000313" key="5">
    <source>
        <dbReference type="EMBL" id="EGD49622.1"/>
    </source>
</evidence>
<dbReference type="Proteomes" id="UP000003860">
    <property type="component" value="Unassembled WGS sequence"/>
</dbReference>
<evidence type="ECO:0000313" key="6">
    <source>
        <dbReference type="Proteomes" id="UP000003860"/>
    </source>
</evidence>
<sequence>MDNKIEMLESRACEIRKLTIQTIGKLGVGHIGGALSLCEVLSALYFEVMNIDSNDSKMENRDRLVLSKGHGGPALYSALALKGFIPMEELDTLNKPNTNLPSHCDMKRTNGIDMSTGSLGQGFSASTGMAVAAKMDKKSLYVYSIIGDGESQEGQIWEAAMLAGSRGLDNIIAFTDYNKMQIDGLIEEVNGLEPLDRKWEAFGWHVQTIDGHDLKQILYAIDNAKKIKGKPHMIILNTIKGKGGFFCENSVASHNMPISDDTWKKAVELLDKREDA</sequence>
<evidence type="ECO:0000256" key="2">
    <source>
        <dbReference type="ARBA" id="ARBA00007131"/>
    </source>
</evidence>
<name>F1T824_9FIRM</name>
<evidence type="ECO:0000256" key="3">
    <source>
        <dbReference type="ARBA" id="ARBA00023052"/>
    </source>
</evidence>
<comment type="similarity">
    <text evidence="2">Belongs to the transketolase family.</text>
</comment>
<dbReference type="PANTHER" id="PTHR47514:SF1">
    <property type="entry name" value="TRANSKETOLASE N-TERMINAL SECTION-RELATED"/>
    <property type="match status" value="1"/>
</dbReference>